<dbReference type="Pfam" id="PF12146">
    <property type="entry name" value="Hydrolase_4"/>
    <property type="match status" value="1"/>
</dbReference>
<name>D8U5R0_VOLCA</name>
<feature type="compositionally biased region" description="Low complexity" evidence="1">
    <location>
        <begin position="326"/>
        <end position="335"/>
    </location>
</feature>
<evidence type="ECO:0000313" key="3">
    <source>
        <dbReference type="EMBL" id="EFJ44964.1"/>
    </source>
</evidence>
<feature type="compositionally biased region" description="Low complexity" evidence="1">
    <location>
        <begin position="298"/>
        <end position="312"/>
    </location>
</feature>
<sequence length="351" mass="37512">MSKNSGSFTNARGQKLYTVSWTPEEGDVKAVLLWNHGLGEYIDRFEGSAKYWVASGIAVFGFDAHGMGLSEPLDDAGRGLVRRFSHLVEDALMYHDKVLLPALAEKAITAPVFIGGNSLGGLVASYAALERPEAFKGLILQSPAVDVEWTPVLRIQAALGNILAALLPRAKLVPAVRPEDMSQDPDVVKEYLEDPMIYKGNVRALSGNEVLKGFRGLVAKRANLKLPIYAVHGTSDRCTSLPALRDMLKHVSSTDVTLQEVVGGYHELLHGPEKEQVRKDIKDWMLARAEAAATPAVKAEAEAAPEQEAVAPGQEGGAKVKDDTAAETSGEAEAAMPAEGVEGIKVVVPGA</sequence>
<dbReference type="Proteomes" id="UP000001058">
    <property type="component" value="Unassembled WGS sequence"/>
</dbReference>
<dbReference type="InterPro" id="IPR029058">
    <property type="entry name" value="AB_hydrolase_fold"/>
</dbReference>
<dbReference type="OrthoDB" id="2498029at2759"/>
<organism evidence="4">
    <name type="scientific">Volvox carteri f. nagariensis</name>
    <dbReference type="NCBI Taxonomy" id="3068"/>
    <lineage>
        <taxon>Eukaryota</taxon>
        <taxon>Viridiplantae</taxon>
        <taxon>Chlorophyta</taxon>
        <taxon>core chlorophytes</taxon>
        <taxon>Chlorophyceae</taxon>
        <taxon>CS clade</taxon>
        <taxon>Chlamydomonadales</taxon>
        <taxon>Volvocaceae</taxon>
        <taxon>Volvox</taxon>
    </lineage>
</organism>
<dbReference type="EMBL" id="GL378360">
    <property type="protein sequence ID" value="EFJ44964.1"/>
    <property type="molecule type" value="Genomic_DNA"/>
</dbReference>
<proteinExistence type="predicted"/>
<dbReference type="KEGG" id="vcn:VOLCADRAFT_106192"/>
<dbReference type="eggNOG" id="KOG1455">
    <property type="taxonomic scope" value="Eukaryota"/>
</dbReference>
<dbReference type="AlphaFoldDB" id="D8U5R0"/>
<accession>D8U5R0</accession>
<evidence type="ECO:0000313" key="4">
    <source>
        <dbReference type="Proteomes" id="UP000001058"/>
    </source>
</evidence>
<keyword evidence="4" id="KW-1185">Reference proteome</keyword>
<dbReference type="InterPro" id="IPR051044">
    <property type="entry name" value="MAG_DAG_Lipase"/>
</dbReference>
<dbReference type="InterPro" id="IPR022742">
    <property type="entry name" value="Hydrolase_4"/>
</dbReference>
<reference evidence="3 4" key="1">
    <citation type="journal article" date="2010" name="Science">
        <title>Genomic analysis of organismal complexity in the multicellular green alga Volvox carteri.</title>
        <authorList>
            <person name="Prochnik S.E."/>
            <person name="Umen J."/>
            <person name="Nedelcu A.M."/>
            <person name="Hallmann A."/>
            <person name="Miller S.M."/>
            <person name="Nishii I."/>
            <person name="Ferris P."/>
            <person name="Kuo A."/>
            <person name="Mitros T."/>
            <person name="Fritz-Laylin L.K."/>
            <person name="Hellsten U."/>
            <person name="Chapman J."/>
            <person name="Simakov O."/>
            <person name="Rensing S.A."/>
            <person name="Terry A."/>
            <person name="Pangilinan J."/>
            <person name="Kapitonov V."/>
            <person name="Jurka J."/>
            <person name="Salamov A."/>
            <person name="Shapiro H."/>
            <person name="Schmutz J."/>
            <person name="Grimwood J."/>
            <person name="Lindquist E."/>
            <person name="Lucas S."/>
            <person name="Grigoriev I.V."/>
            <person name="Schmitt R."/>
            <person name="Kirk D."/>
            <person name="Rokhsar D.S."/>
        </authorList>
    </citation>
    <scope>NUCLEOTIDE SEQUENCE [LARGE SCALE GENOMIC DNA]</scope>
    <source>
        <strain evidence="4">f. Nagariensis / Eve</strain>
    </source>
</reference>
<feature type="region of interest" description="Disordered" evidence="1">
    <location>
        <begin position="298"/>
        <end position="337"/>
    </location>
</feature>
<dbReference type="SUPFAM" id="SSF53474">
    <property type="entry name" value="alpha/beta-Hydrolases"/>
    <property type="match status" value="1"/>
</dbReference>
<dbReference type="FunCoup" id="D8U5R0">
    <property type="interactions" value="416"/>
</dbReference>
<evidence type="ECO:0000259" key="2">
    <source>
        <dbReference type="Pfam" id="PF12146"/>
    </source>
</evidence>
<dbReference type="RefSeq" id="XP_002953935.1">
    <property type="nucleotide sequence ID" value="XM_002953889.1"/>
</dbReference>
<dbReference type="InParanoid" id="D8U5R0"/>
<gene>
    <name evidence="3" type="ORF">VOLCADRAFT_106192</name>
</gene>
<feature type="domain" description="Serine aminopeptidase S33" evidence="2">
    <location>
        <begin position="27"/>
        <end position="272"/>
    </location>
</feature>
<dbReference type="ESTHER" id="volca-d8u5r0">
    <property type="family name" value="Monoglyceridelipase_lysophospholip"/>
</dbReference>
<dbReference type="STRING" id="3068.D8U5R0"/>
<dbReference type="GeneID" id="9617183"/>
<evidence type="ECO:0000256" key="1">
    <source>
        <dbReference type="SAM" id="MobiDB-lite"/>
    </source>
</evidence>
<dbReference type="PANTHER" id="PTHR11614">
    <property type="entry name" value="PHOSPHOLIPASE-RELATED"/>
    <property type="match status" value="1"/>
</dbReference>
<protein>
    <recommendedName>
        <fullName evidence="2">Serine aminopeptidase S33 domain-containing protein</fullName>
    </recommendedName>
</protein>
<dbReference type="FunFam" id="3.40.50.1820:FF:000117">
    <property type="entry name" value="Monoglyceride lipase, putative"/>
    <property type="match status" value="1"/>
</dbReference>
<dbReference type="Gene3D" id="3.40.50.1820">
    <property type="entry name" value="alpha/beta hydrolase"/>
    <property type="match status" value="1"/>
</dbReference>